<feature type="region of interest" description="Disordered" evidence="1">
    <location>
        <begin position="1"/>
        <end position="27"/>
    </location>
</feature>
<name>A0A9D4F745_DREPO</name>
<evidence type="ECO:0000313" key="2">
    <source>
        <dbReference type="EMBL" id="KAH3791100.1"/>
    </source>
</evidence>
<dbReference type="AlphaFoldDB" id="A0A9D4F745"/>
<proteinExistence type="predicted"/>
<evidence type="ECO:0000256" key="1">
    <source>
        <dbReference type="SAM" id="MobiDB-lite"/>
    </source>
</evidence>
<accession>A0A9D4F745</accession>
<feature type="compositionally biased region" description="Pro residues" evidence="1">
    <location>
        <begin position="16"/>
        <end position="25"/>
    </location>
</feature>
<reference evidence="2" key="2">
    <citation type="submission" date="2020-11" db="EMBL/GenBank/DDBJ databases">
        <authorList>
            <person name="McCartney M.A."/>
            <person name="Auch B."/>
            <person name="Kono T."/>
            <person name="Mallez S."/>
            <person name="Becker A."/>
            <person name="Gohl D.M."/>
            <person name="Silverstein K.A.T."/>
            <person name="Koren S."/>
            <person name="Bechman K.B."/>
            <person name="Herman A."/>
            <person name="Abrahante J.E."/>
            <person name="Garbe J."/>
        </authorList>
    </citation>
    <scope>NUCLEOTIDE SEQUENCE</scope>
    <source>
        <strain evidence="2">Duluth1</strain>
        <tissue evidence="2">Whole animal</tissue>
    </source>
</reference>
<protein>
    <submittedName>
        <fullName evidence="2">Uncharacterized protein</fullName>
    </submittedName>
</protein>
<gene>
    <name evidence="2" type="ORF">DPMN_169311</name>
</gene>
<dbReference type="EMBL" id="JAIWYP010000008">
    <property type="protein sequence ID" value="KAH3791100.1"/>
    <property type="molecule type" value="Genomic_DNA"/>
</dbReference>
<sequence length="90" mass="9192">MQQPGVPGMQPSVPGTQPPFIPPASFPGMPTGFAPNMVPPGMGGYPGAMPTGPLGGATSQADNSVVAHKLPSSQVGYWASRYLLEKGKLD</sequence>
<organism evidence="2 3">
    <name type="scientific">Dreissena polymorpha</name>
    <name type="common">Zebra mussel</name>
    <name type="synonym">Mytilus polymorpha</name>
    <dbReference type="NCBI Taxonomy" id="45954"/>
    <lineage>
        <taxon>Eukaryota</taxon>
        <taxon>Metazoa</taxon>
        <taxon>Spiralia</taxon>
        <taxon>Lophotrochozoa</taxon>
        <taxon>Mollusca</taxon>
        <taxon>Bivalvia</taxon>
        <taxon>Autobranchia</taxon>
        <taxon>Heteroconchia</taxon>
        <taxon>Euheterodonta</taxon>
        <taxon>Imparidentia</taxon>
        <taxon>Neoheterodontei</taxon>
        <taxon>Myida</taxon>
        <taxon>Dreissenoidea</taxon>
        <taxon>Dreissenidae</taxon>
        <taxon>Dreissena</taxon>
    </lineage>
</organism>
<comment type="caution">
    <text evidence="2">The sequence shown here is derived from an EMBL/GenBank/DDBJ whole genome shotgun (WGS) entry which is preliminary data.</text>
</comment>
<reference evidence="2" key="1">
    <citation type="journal article" date="2019" name="bioRxiv">
        <title>The Genome of the Zebra Mussel, Dreissena polymorpha: A Resource for Invasive Species Research.</title>
        <authorList>
            <person name="McCartney M.A."/>
            <person name="Auch B."/>
            <person name="Kono T."/>
            <person name="Mallez S."/>
            <person name="Zhang Y."/>
            <person name="Obille A."/>
            <person name="Becker A."/>
            <person name="Abrahante J.E."/>
            <person name="Garbe J."/>
            <person name="Badalamenti J.P."/>
            <person name="Herman A."/>
            <person name="Mangelson H."/>
            <person name="Liachko I."/>
            <person name="Sullivan S."/>
            <person name="Sone E.D."/>
            <person name="Koren S."/>
            <person name="Silverstein K.A.T."/>
            <person name="Beckman K.B."/>
            <person name="Gohl D.M."/>
        </authorList>
    </citation>
    <scope>NUCLEOTIDE SEQUENCE</scope>
    <source>
        <strain evidence="2">Duluth1</strain>
        <tissue evidence="2">Whole animal</tissue>
    </source>
</reference>
<evidence type="ECO:0000313" key="3">
    <source>
        <dbReference type="Proteomes" id="UP000828390"/>
    </source>
</evidence>
<dbReference type="Proteomes" id="UP000828390">
    <property type="component" value="Unassembled WGS sequence"/>
</dbReference>
<keyword evidence="3" id="KW-1185">Reference proteome</keyword>